<evidence type="ECO:0000313" key="1">
    <source>
        <dbReference type="EMBL" id="PMD47089.1"/>
    </source>
</evidence>
<dbReference type="Proteomes" id="UP000235786">
    <property type="component" value="Unassembled WGS sequence"/>
</dbReference>
<evidence type="ECO:0000313" key="2">
    <source>
        <dbReference type="Proteomes" id="UP000235786"/>
    </source>
</evidence>
<gene>
    <name evidence="1" type="ORF">L207DRAFT_522541</name>
</gene>
<protein>
    <submittedName>
        <fullName evidence="1">Uncharacterized protein</fullName>
    </submittedName>
</protein>
<sequence length="150" mass="17755">MSDPPQEPPFHSTDDVDFSKKELEFLIDLLGDKDVPFTQIRKHYFPERSAEEMERRWYGDQIFFSTDDDEFTPEGDFMINKLSLRGKTFLEIQKVYFPARKTIGSVCRRWYDLNRLPEDASDQDKKEFLVTIDLSSFPICYCCFNQGHSK</sequence>
<reference evidence="1 2" key="1">
    <citation type="submission" date="2016-04" db="EMBL/GenBank/DDBJ databases">
        <title>A degradative enzymes factory behind the ericoid mycorrhizal symbiosis.</title>
        <authorList>
            <consortium name="DOE Joint Genome Institute"/>
            <person name="Martino E."/>
            <person name="Morin E."/>
            <person name="Grelet G."/>
            <person name="Kuo A."/>
            <person name="Kohler A."/>
            <person name="Daghino S."/>
            <person name="Barry K."/>
            <person name="Choi C."/>
            <person name="Cichocki N."/>
            <person name="Clum A."/>
            <person name="Copeland A."/>
            <person name="Hainaut M."/>
            <person name="Haridas S."/>
            <person name="Labutti K."/>
            <person name="Lindquist E."/>
            <person name="Lipzen A."/>
            <person name="Khouja H.-R."/>
            <person name="Murat C."/>
            <person name="Ohm R."/>
            <person name="Olson A."/>
            <person name="Spatafora J."/>
            <person name="Veneault-Fourrey C."/>
            <person name="Henrissat B."/>
            <person name="Grigoriev I."/>
            <person name="Martin F."/>
            <person name="Perotto S."/>
        </authorList>
    </citation>
    <scope>NUCLEOTIDE SEQUENCE [LARGE SCALE GENOMIC DNA]</scope>
    <source>
        <strain evidence="1 2">F</strain>
    </source>
</reference>
<name>A0A2J6S8J5_HYAVF</name>
<accession>A0A2J6S8J5</accession>
<organism evidence="1 2">
    <name type="scientific">Hyaloscypha variabilis (strain UAMH 11265 / GT02V1 / F)</name>
    <name type="common">Meliniomyces variabilis</name>
    <dbReference type="NCBI Taxonomy" id="1149755"/>
    <lineage>
        <taxon>Eukaryota</taxon>
        <taxon>Fungi</taxon>
        <taxon>Dikarya</taxon>
        <taxon>Ascomycota</taxon>
        <taxon>Pezizomycotina</taxon>
        <taxon>Leotiomycetes</taxon>
        <taxon>Helotiales</taxon>
        <taxon>Hyaloscyphaceae</taxon>
        <taxon>Hyaloscypha</taxon>
        <taxon>Hyaloscypha variabilis</taxon>
    </lineage>
</organism>
<dbReference type="EMBL" id="KZ613938">
    <property type="protein sequence ID" value="PMD47089.1"/>
    <property type="molecule type" value="Genomic_DNA"/>
</dbReference>
<dbReference type="AlphaFoldDB" id="A0A2J6S8J5"/>
<proteinExistence type="predicted"/>
<keyword evidence="2" id="KW-1185">Reference proteome</keyword>